<proteinExistence type="evidence at transcript level"/>
<feature type="compositionally biased region" description="Basic and acidic residues" evidence="1">
    <location>
        <begin position="9"/>
        <end position="33"/>
    </location>
</feature>
<feature type="region of interest" description="Disordered" evidence="1">
    <location>
        <begin position="271"/>
        <end position="369"/>
    </location>
</feature>
<feature type="compositionally biased region" description="Basic and acidic residues" evidence="1">
    <location>
        <begin position="316"/>
        <end position="356"/>
    </location>
</feature>
<dbReference type="AlphaFoldDB" id="B1NW56"/>
<dbReference type="Pfam" id="PF11671">
    <property type="entry name" value="Apis_Csd"/>
    <property type="match status" value="1"/>
</dbReference>
<reference evidence="4" key="1">
    <citation type="journal article" date="2008" name="Mol. Biol. Evol.">
        <title>Evidence for convergent nucleotide evolution and high allelic turnover rates at the complementary sex determiner gene of Western and Asian honeybees.</title>
        <authorList>
            <person name="Hasselmann M."/>
            <person name="Vekemans X."/>
            <person name="Pflugfelder J."/>
            <person name="Koeniger N."/>
            <person name="Koeniger G."/>
            <person name="Tingek S."/>
            <person name="Beye M."/>
        </authorList>
    </citation>
    <scope>NUCLEOTIDE SEQUENCE</scope>
    <source>
        <strain evidence="4">Cer0234Maly</strain>
    </source>
</reference>
<feature type="domain" description="Complementary sex determination N-terminal" evidence="3">
    <location>
        <begin position="37"/>
        <end position="167"/>
    </location>
</feature>
<feature type="compositionally biased region" description="Basic and acidic residues" evidence="1">
    <location>
        <begin position="271"/>
        <end position="283"/>
    </location>
</feature>
<feature type="compositionally biased region" description="Basic and acidic residues" evidence="1">
    <location>
        <begin position="290"/>
        <end position="309"/>
    </location>
</feature>
<sequence length="458" mass="55116">MKRNTSSYLHRDERFKQLRSEDSESGLRLRTEDERLQHRREEWMIQQEREREHEKLKKKMILEYELRRAREEKLALSKRSKTKSRSPEIQDRNNASNTSKTFILFEKSKSLDDTSLFRGPEGTQISATELRKIKVDIHRVLPGKPTTTTDEVKRDIINPEDVMVKRRTGEGSKPIFEREEIKNVFTQMTEITEHGTVLVLNIKTSENETVTCKKYVAPSNFLRNQTHSFQHTSSRYSSFASQEIQEMAGLNKNICHLLCQHYLPVQKEKGVLRERSCSRDRNKEYKKKARQYEKLRTDNEKEKLSQEKTSRKHYSRSREREQKSYKNENSYREYRKTSRERSRDRKERERSGERKKTSSLSNNYNYNNYSNNNYSNKHYNKHYNKHLYYNINYIEQIPVPVYYGNFPPNPIMVRPWVPMQEQIPRFRYIDPLTSFPPRFIPPNTYRRPPLNPRFGPMY</sequence>
<evidence type="ECO:0000313" key="4">
    <source>
        <dbReference type="EMBL" id="ABV58877.1"/>
    </source>
</evidence>
<feature type="region of interest" description="Disordered" evidence="1">
    <location>
        <begin position="1"/>
        <end position="33"/>
    </location>
</feature>
<dbReference type="InterPro" id="IPR021007">
    <property type="entry name" value="Sex_determ_C"/>
</dbReference>
<feature type="domain" description="Complementary sex determiner C-terminal" evidence="2">
    <location>
        <begin position="309"/>
        <end position="458"/>
    </location>
</feature>
<feature type="compositionally biased region" description="Low complexity" evidence="1">
    <location>
        <begin position="358"/>
        <end position="369"/>
    </location>
</feature>
<feature type="region of interest" description="Disordered" evidence="1">
    <location>
        <begin position="73"/>
        <end position="97"/>
    </location>
</feature>
<evidence type="ECO:0000256" key="1">
    <source>
        <dbReference type="SAM" id="MobiDB-lite"/>
    </source>
</evidence>
<dbReference type="InterPro" id="IPR022063">
    <property type="entry name" value="Sex_determin_N"/>
</dbReference>
<dbReference type="EMBL" id="EU100909">
    <property type="protein sequence ID" value="ABV58877.1"/>
    <property type="molecule type" value="mRNA"/>
</dbReference>
<dbReference type="Pfam" id="PF12278">
    <property type="entry name" value="SDP_N"/>
    <property type="match status" value="1"/>
</dbReference>
<evidence type="ECO:0000259" key="2">
    <source>
        <dbReference type="Pfam" id="PF11671"/>
    </source>
</evidence>
<protein>
    <submittedName>
        <fullName evidence="4">Complementary sex determiner</fullName>
    </submittedName>
</protein>
<organism evidence="4">
    <name type="scientific">Apis cerana</name>
    <name type="common">Indian honeybee</name>
    <dbReference type="NCBI Taxonomy" id="7461"/>
    <lineage>
        <taxon>Eukaryota</taxon>
        <taxon>Metazoa</taxon>
        <taxon>Ecdysozoa</taxon>
        <taxon>Arthropoda</taxon>
        <taxon>Hexapoda</taxon>
        <taxon>Insecta</taxon>
        <taxon>Pterygota</taxon>
        <taxon>Neoptera</taxon>
        <taxon>Endopterygota</taxon>
        <taxon>Hymenoptera</taxon>
        <taxon>Apocrita</taxon>
        <taxon>Aculeata</taxon>
        <taxon>Apoidea</taxon>
        <taxon>Anthophila</taxon>
        <taxon>Apidae</taxon>
        <taxon>Apis</taxon>
    </lineage>
</organism>
<name>B1NW56_APICE</name>
<accession>B1NW56</accession>
<evidence type="ECO:0000259" key="3">
    <source>
        <dbReference type="Pfam" id="PF12278"/>
    </source>
</evidence>
<gene>
    <name evidence="4" type="primary">csd</name>
</gene>